<keyword evidence="3" id="KW-0812">Transmembrane</keyword>
<evidence type="ECO:0000256" key="1">
    <source>
        <dbReference type="ARBA" id="ARBA00004173"/>
    </source>
</evidence>
<evidence type="ECO:0000256" key="6">
    <source>
        <dbReference type="ARBA" id="ARBA00023128"/>
    </source>
</evidence>
<keyword evidence="10" id="KW-1185">Reference proteome</keyword>
<dbReference type="GO" id="GO:0005739">
    <property type="term" value="C:mitochondrion"/>
    <property type="evidence" value="ECO:0007669"/>
    <property type="project" value="UniProtKB-SubCell"/>
</dbReference>
<keyword evidence="7" id="KW-0472">Membrane</keyword>
<dbReference type="PANTHER" id="PTHR14360:SF12">
    <property type="entry name" value="MOZ PROTEIN REPRESENTS A CHROMATIN-ASSOCIATED ACETYLTRANSFERASE"/>
    <property type="match status" value="1"/>
</dbReference>
<evidence type="ECO:0000256" key="8">
    <source>
        <dbReference type="SAM" id="Coils"/>
    </source>
</evidence>
<dbReference type="Pfam" id="PF07798">
    <property type="entry name" value="CCDC90-like"/>
    <property type="match status" value="1"/>
</dbReference>
<dbReference type="OrthoDB" id="1552at2759"/>
<evidence type="ECO:0000313" key="9">
    <source>
        <dbReference type="EMBL" id="KIY51578.1"/>
    </source>
</evidence>
<keyword evidence="4" id="KW-1133">Transmembrane helix</keyword>
<dbReference type="GO" id="GO:0016020">
    <property type="term" value="C:membrane"/>
    <property type="evidence" value="ECO:0007669"/>
    <property type="project" value="UniProtKB-SubCell"/>
</dbReference>
<dbReference type="AlphaFoldDB" id="A0A0D7ALB9"/>
<dbReference type="EMBL" id="KN881649">
    <property type="protein sequence ID" value="KIY51578.1"/>
    <property type="molecule type" value="Genomic_DNA"/>
</dbReference>
<organism evidence="9 10">
    <name type="scientific">Fistulina hepatica ATCC 64428</name>
    <dbReference type="NCBI Taxonomy" id="1128425"/>
    <lineage>
        <taxon>Eukaryota</taxon>
        <taxon>Fungi</taxon>
        <taxon>Dikarya</taxon>
        <taxon>Basidiomycota</taxon>
        <taxon>Agaricomycotina</taxon>
        <taxon>Agaricomycetes</taxon>
        <taxon>Agaricomycetidae</taxon>
        <taxon>Agaricales</taxon>
        <taxon>Fistulinaceae</taxon>
        <taxon>Fistulina</taxon>
    </lineage>
</organism>
<feature type="non-terminal residue" evidence="9">
    <location>
        <position position="1"/>
    </location>
</feature>
<evidence type="ECO:0000256" key="4">
    <source>
        <dbReference type="ARBA" id="ARBA00022989"/>
    </source>
</evidence>
<sequence>TYIAPPFHTHSFFKELEKTFPRPKAESLMRATRALLVDRIGRVRSDALAVKDLDNQAYLFRAALSELRSEITMGLKNDTAAIRTSIATLRREVDRLDVKMKEDIANLKHEIQMDLDSRKSEAKNELKQQDIAIEGLLNKSIISISDLRTKVEEIKWNNMRRTVSTLAVFAVVIVIGLELQPKSPPSPPPP</sequence>
<dbReference type="Proteomes" id="UP000054144">
    <property type="component" value="Unassembled WGS sequence"/>
</dbReference>
<keyword evidence="6" id="KW-0496">Mitochondrion</keyword>
<dbReference type="PANTHER" id="PTHR14360">
    <property type="entry name" value="PROTEIN FMP32, MITOCHONDRIAL"/>
    <property type="match status" value="1"/>
</dbReference>
<evidence type="ECO:0000256" key="7">
    <source>
        <dbReference type="ARBA" id="ARBA00023136"/>
    </source>
</evidence>
<keyword evidence="5 8" id="KW-0175">Coiled coil</keyword>
<evidence type="ECO:0008006" key="11">
    <source>
        <dbReference type="Google" id="ProtNLM"/>
    </source>
</evidence>
<dbReference type="Gene3D" id="1.20.5.340">
    <property type="match status" value="1"/>
</dbReference>
<proteinExistence type="predicted"/>
<reference evidence="9 10" key="1">
    <citation type="journal article" date="2015" name="Fungal Genet. Biol.">
        <title>Evolution of novel wood decay mechanisms in Agaricales revealed by the genome sequences of Fistulina hepatica and Cylindrobasidium torrendii.</title>
        <authorList>
            <person name="Floudas D."/>
            <person name="Held B.W."/>
            <person name="Riley R."/>
            <person name="Nagy L.G."/>
            <person name="Koehler G."/>
            <person name="Ransdell A.S."/>
            <person name="Younus H."/>
            <person name="Chow J."/>
            <person name="Chiniquy J."/>
            <person name="Lipzen A."/>
            <person name="Tritt A."/>
            <person name="Sun H."/>
            <person name="Haridas S."/>
            <person name="LaButti K."/>
            <person name="Ohm R.A."/>
            <person name="Kues U."/>
            <person name="Blanchette R.A."/>
            <person name="Grigoriev I.V."/>
            <person name="Minto R.E."/>
            <person name="Hibbett D.S."/>
        </authorList>
    </citation>
    <scope>NUCLEOTIDE SEQUENCE [LARGE SCALE GENOMIC DNA]</scope>
    <source>
        <strain evidence="9 10">ATCC 64428</strain>
    </source>
</reference>
<comment type="subcellular location">
    <subcellularLocation>
        <location evidence="2">Membrane</location>
    </subcellularLocation>
    <subcellularLocation>
        <location evidence="1">Mitochondrion</location>
    </subcellularLocation>
</comment>
<dbReference type="InterPro" id="IPR024461">
    <property type="entry name" value="CCDC90-like"/>
</dbReference>
<accession>A0A0D7ALB9</accession>
<feature type="coiled-coil region" evidence="8">
    <location>
        <begin position="86"/>
        <end position="139"/>
    </location>
</feature>
<gene>
    <name evidence="9" type="ORF">FISHEDRAFT_7127</name>
</gene>
<evidence type="ECO:0000256" key="3">
    <source>
        <dbReference type="ARBA" id="ARBA00022692"/>
    </source>
</evidence>
<protein>
    <recommendedName>
        <fullName evidence="11">DUF1640-domain-containing protein</fullName>
    </recommendedName>
</protein>
<feature type="non-terminal residue" evidence="9">
    <location>
        <position position="190"/>
    </location>
</feature>
<evidence type="ECO:0000313" key="10">
    <source>
        <dbReference type="Proteomes" id="UP000054144"/>
    </source>
</evidence>
<evidence type="ECO:0000256" key="5">
    <source>
        <dbReference type="ARBA" id="ARBA00023054"/>
    </source>
</evidence>
<evidence type="ECO:0000256" key="2">
    <source>
        <dbReference type="ARBA" id="ARBA00004370"/>
    </source>
</evidence>
<name>A0A0D7ALB9_9AGAR</name>